<dbReference type="PANTHER" id="PTHR37827">
    <property type="entry name" value="TUDOR DOMAIN-CONTAINING PROTEIN"/>
    <property type="match status" value="1"/>
</dbReference>
<dbReference type="EMBL" id="HG966617">
    <property type="protein sequence ID" value="CDO60336.1"/>
    <property type="molecule type" value="Genomic_DNA"/>
</dbReference>
<proteinExistence type="predicted"/>
<dbReference type="PANTHER" id="PTHR37827:SF1">
    <property type="entry name" value="HNH DOMAIN-CONTAINING PROTEIN"/>
    <property type="match status" value="1"/>
</dbReference>
<dbReference type="PATRIC" id="fig|1458461.3.peg.2129"/>
<evidence type="ECO:0000313" key="1">
    <source>
        <dbReference type="EMBL" id="CDO60336.1"/>
    </source>
</evidence>
<gene>
    <name evidence="1" type="ORF">BN1012_Phect2123</name>
</gene>
<dbReference type="KEGG" id="pect:BN1012_Phect2123"/>
<dbReference type="STRING" id="1458461.BN1012_Phect2123"/>
<keyword evidence="2" id="KW-1185">Reference proteome</keyword>
<accession>X5MNR5</accession>
<name>X5MNR5_9HYPH</name>
<protein>
    <recommendedName>
        <fullName evidence="3">HNH endonuclease</fullName>
    </recommendedName>
</protein>
<evidence type="ECO:0008006" key="3">
    <source>
        <dbReference type="Google" id="ProtNLM"/>
    </source>
</evidence>
<evidence type="ECO:0000313" key="2">
    <source>
        <dbReference type="Proteomes" id="UP000032160"/>
    </source>
</evidence>
<reference evidence="1 2" key="1">
    <citation type="journal article" date="2014" name="Front. Genet.">
        <title>Genome and metabolic network of "Candidatus Phaeomarinobacter ectocarpi" Ec32, a new candidate genus of Alphaproteobacteria frequently associated with brown algae.</title>
        <authorList>
            <person name="Dittami S.M."/>
            <person name="Barbeyron T."/>
            <person name="Boyen C."/>
            <person name="Cambefort J."/>
            <person name="Collet G."/>
            <person name="Delage L."/>
            <person name="Gobet A."/>
            <person name="Groisillier A."/>
            <person name="Leblanc C."/>
            <person name="Michel G."/>
            <person name="Scornet D."/>
            <person name="Siegel A."/>
            <person name="Tapia J.E."/>
            <person name="Tonon T."/>
        </authorList>
    </citation>
    <scope>NUCLEOTIDE SEQUENCE [LARGE SCALE GENOMIC DNA]</scope>
    <source>
        <strain evidence="1 2">Ec32</strain>
    </source>
</reference>
<organism evidence="1 2">
    <name type="scientific">Candidatus Phaeomarinibacter ectocarpi</name>
    <dbReference type="NCBI Taxonomy" id="1458461"/>
    <lineage>
        <taxon>Bacteria</taxon>
        <taxon>Pseudomonadati</taxon>
        <taxon>Pseudomonadota</taxon>
        <taxon>Alphaproteobacteria</taxon>
        <taxon>Hyphomicrobiales</taxon>
        <taxon>Parvibaculaceae</taxon>
        <taxon>Candidatus Phaeomarinibacter</taxon>
    </lineage>
</organism>
<dbReference type="Proteomes" id="UP000032160">
    <property type="component" value="Chromosome I"/>
</dbReference>
<sequence>MEKHHLIPRLKGGTQTVPLHPICHKKIHSLFTESELAHSFDTVEALADHPDVAAFIKWVRKRPSDFHKRTRKAGGGKGRR</sequence>
<dbReference type="HOGENOM" id="CLU_149308_2_0_5"/>
<dbReference type="AlphaFoldDB" id="X5MNR5"/>